<gene>
    <name evidence="2" type="ORF">PIB30_049306</name>
</gene>
<dbReference type="EMBL" id="JASCZI010060745">
    <property type="protein sequence ID" value="MED6135723.1"/>
    <property type="molecule type" value="Genomic_DNA"/>
</dbReference>
<evidence type="ECO:0008006" key="4">
    <source>
        <dbReference type="Google" id="ProtNLM"/>
    </source>
</evidence>
<comment type="caution">
    <text evidence="2">The sequence shown here is derived from an EMBL/GenBank/DDBJ whole genome shotgun (WGS) entry which is preliminary data.</text>
</comment>
<dbReference type="Proteomes" id="UP001341840">
    <property type="component" value="Unassembled WGS sequence"/>
</dbReference>
<name>A0ABU6SI98_9FABA</name>
<feature type="compositionally biased region" description="Basic and acidic residues" evidence="1">
    <location>
        <begin position="19"/>
        <end position="29"/>
    </location>
</feature>
<keyword evidence="3" id="KW-1185">Reference proteome</keyword>
<evidence type="ECO:0000313" key="2">
    <source>
        <dbReference type="EMBL" id="MED6135723.1"/>
    </source>
</evidence>
<protein>
    <recommendedName>
        <fullName evidence="4">Reverse transcriptase zinc-binding domain-containing protein</fullName>
    </recommendedName>
</protein>
<sequence>MSLQSVLAPQQRACPGDVCKPRENPDRSSDAALRLDPGYGSDIWVRTSTLNLPQRRENSGWGDLVWMFGHNTGTRAADGSRMSDYNSYEFRRAGRLKHNWLRGECGRSACSRQLRRIVHLFNSCRLHNAIRETQCNLWRTASHDIFGDIVSTV</sequence>
<evidence type="ECO:0000256" key="1">
    <source>
        <dbReference type="SAM" id="MobiDB-lite"/>
    </source>
</evidence>
<evidence type="ECO:0000313" key="3">
    <source>
        <dbReference type="Proteomes" id="UP001341840"/>
    </source>
</evidence>
<organism evidence="2 3">
    <name type="scientific">Stylosanthes scabra</name>
    <dbReference type="NCBI Taxonomy" id="79078"/>
    <lineage>
        <taxon>Eukaryota</taxon>
        <taxon>Viridiplantae</taxon>
        <taxon>Streptophyta</taxon>
        <taxon>Embryophyta</taxon>
        <taxon>Tracheophyta</taxon>
        <taxon>Spermatophyta</taxon>
        <taxon>Magnoliopsida</taxon>
        <taxon>eudicotyledons</taxon>
        <taxon>Gunneridae</taxon>
        <taxon>Pentapetalae</taxon>
        <taxon>rosids</taxon>
        <taxon>fabids</taxon>
        <taxon>Fabales</taxon>
        <taxon>Fabaceae</taxon>
        <taxon>Papilionoideae</taxon>
        <taxon>50 kb inversion clade</taxon>
        <taxon>dalbergioids sensu lato</taxon>
        <taxon>Dalbergieae</taxon>
        <taxon>Pterocarpus clade</taxon>
        <taxon>Stylosanthes</taxon>
    </lineage>
</organism>
<proteinExistence type="predicted"/>
<feature type="region of interest" description="Disordered" evidence="1">
    <location>
        <begin position="1"/>
        <end position="32"/>
    </location>
</feature>
<accession>A0ABU6SI98</accession>
<reference evidence="2 3" key="1">
    <citation type="journal article" date="2023" name="Plants (Basel)">
        <title>Bridging the Gap: Combining Genomics and Transcriptomics Approaches to Understand Stylosanthes scabra, an Orphan Legume from the Brazilian Caatinga.</title>
        <authorList>
            <person name="Ferreira-Neto J.R.C."/>
            <person name="da Silva M.D."/>
            <person name="Binneck E."/>
            <person name="de Melo N.F."/>
            <person name="da Silva R.H."/>
            <person name="de Melo A.L.T.M."/>
            <person name="Pandolfi V."/>
            <person name="Bustamante F.O."/>
            <person name="Brasileiro-Vidal A.C."/>
            <person name="Benko-Iseppon A.M."/>
        </authorList>
    </citation>
    <scope>NUCLEOTIDE SEQUENCE [LARGE SCALE GENOMIC DNA]</scope>
    <source>
        <tissue evidence="2">Leaves</tissue>
    </source>
</reference>